<evidence type="ECO:0000313" key="2">
    <source>
        <dbReference type="Proteomes" id="UP001219934"/>
    </source>
</evidence>
<name>A0AAD6A8W0_9TELE</name>
<reference evidence="1" key="1">
    <citation type="submission" date="2022-11" db="EMBL/GenBank/DDBJ databases">
        <title>Chromosome-level genome of Pogonophryne albipinna.</title>
        <authorList>
            <person name="Jo E."/>
        </authorList>
    </citation>
    <scope>NUCLEOTIDE SEQUENCE</scope>
    <source>
        <strain evidence="1">SGF0006</strain>
        <tissue evidence="1">Muscle</tissue>
    </source>
</reference>
<evidence type="ECO:0000313" key="1">
    <source>
        <dbReference type="EMBL" id="KAJ4920406.1"/>
    </source>
</evidence>
<feature type="non-terminal residue" evidence="1">
    <location>
        <position position="72"/>
    </location>
</feature>
<organism evidence="1 2">
    <name type="scientific">Pogonophryne albipinna</name>
    <dbReference type="NCBI Taxonomy" id="1090488"/>
    <lineage>
        <taxon>Eukaryota</taxon>
        <taxon>Metazoa</taxon>
        <taxon>Chordata</taxon>
        <taxon>Craniata</taxon>
        <taxon>Vertebrata</taxon>
        <taxon>Euteleostomi</taxon>
        <taxon>Actinopterygii</taxon>
        <taxon>Neopterygii</taxon>
        <taxon>Teleostei</taxon>
        <taxon>Neoteleostei</taxon>
        <taxon>Acanthomorphata</taxon>
        <taxon>Eupercaria</taxon>
        <taxon>Perciformes</taxon>
        <taxon>Notothenioidei</taxon>
        <taxon>Pogonophryne</taxon>
    </lineage>
</organism>
<dbReference type="Proteomes" id="UP001219934">
    <property type="component" value="Unassembled WGS sequence"/>
</dbReference>
<protein>
    <submittedName>
        <fullName evidence="1">Uncharacterized protein</fullName>
    </submittedName>
</protein>
<comment type="caution">
    <text evidence="1">The sequence shown here is derived from an EMBL/GenBank/DDBJ whole genome shotgun (WGS) entry which is preliminary data.</text>
</comment>
<keyword evidence="2" id="KW-1185">Reference proteome</keyword>
<dbReference type="EMBL" id="JAPTMU010000199">
    <property type="protein sequence ID" value="KAJ4920406.1"/>
    <property type="molecule type" value="Genomic_DNA"/>
</dbReference>
<dbReference type="AlphaFoldDB" id="A0AAD6A8W0"/>
<feature type="non-terminal residue" evidence="1">
    <location>
        <position position="1"/>
    </location>
</feature>
<sequence>ESLSEVSECTETTKETSTLLVTQTILSRCRGGTLILGALSHHQTTPLNTEANTDQDRVMGQDRVMIRELELV</sequence>
<accession>A0AAD6A8W0</accession>
<proteinExistence type="predicted"/>
<gene>
    <name evidence="1" type="ORF">JOQ06_024639</name>
</gene>